<dbReference type="InterPro" id="IPR021508">
    <property type="entry name" value="Gp17-like"/>
</dbReference>
<reference evidence="1 2" key="1">
    <citation type="submission" date="2017-02" db="EMBL/GenBank/DDBJ databases">
        <title>Whole genome shotgun sequence of Pantoea agglomerans strain AS1 isolated from a cycad, Zamia floridana in Central Florida, USA.</title>
        <authorList>
            <person name="Lata P."/>
            <person name="Govindarajan S."/>
            <person name="Qi F."/>
            <person name="Li J.-L."/>
            <person name="Maurya S.K."/>
            <person name="Sahoo M.K."/>
        </authorList>
    </citation>
    <scope>NUCLEOTIDE SEQUENCE [LARGE SCALE GENOMIC DNA]</scope>
    <source>
        <strain evidence="1 2">AS1</strain>
    </source>
</reference>
<evidence type="ECO:0008006" key="3">
    <source>
        <dbReference type="Google" id="ProtNLM"/>
    </source>
</evidence>
<protein>
    <recommendedName>
        <fullName evidence="3">DUF3168 domain-containing protein</fullName>
    </recommendedName>
</protein>
<dbReference type="RefSeq" id="WP_081140267.1">
    <property type="nucleotide sequence ID" value="NZ_MWUE01000022.1"/>
</dbReference>
<evidence type="ECO:0000313" key="1">
    <source>
        <dbReference type="EMBL" id="OQP32434.1"/>
    </source>
</evidence>
<keyword evidence="2" id="KW-1185">Reference proteome</keyword>
<dbReference type="Proteomes" id="UP000192769">
    <property type="component" value="Unassembled WGS sequence"/>
</dbReference>
<dbReference type="AlphaFoldDB" id="A0A1V9DFG8"/>
<comment type="caution">
    <text evidence="1">The sequence shown here is derived from an EMBL/GenBank/DDBJ whole genome shotgun (WGS) entry which is preliminary data.</text>
</comment>
<accession>A0A1V9DFG8</accession>
<dbReference type="OrthoDB" id="9115292at2"/>
<sequence>MTEADVYPLISDVAGGNVFPYVAPSGTAAPWVVFLFPSGVASDVFCGQAETASTLQIDAWAQSIDEARTLRSQIRAALAPLNSVSLNEMNDFEPDTALYRATLEVQLWD</sequence>
<dbReference type="EMBL" id="MWUE01000022">
    <property type="protein sequence ID" value="OQP32434.1"/>
    <property type="molecule type" value="Genomic_DNA"/>
</dbReference>
<proteinExistence type="predicted"/>
<name>A0A1V9DFG8_9GAMM</name>
<dbReference type="Pfam" id="PF11367">
    <property type="entry name" value="Tail_completion_gp17"/>
    <property type="match status" value="1"/>
</dbReference>
<gene>
    <name evidence="1" type="ORF">B2J69_14280</name>
</gene>
<evidence type="ECO:0000313" key="2">
    <source>
        <dbReference type="Proteomes" id="UP000192769"/>
    </source>
</evidence>
<organism evidence="1 2">
    <name type="scientific">Pantoea latae</name>
    <dbReference type="NCBI Taxonomy" id="1964541"/>
    <lineage>
        <taxon>Bacteria</taxon>
        <taxon>Pseudomonadati</taxon>
        <taxon>Pseudomonadota</taxon>
        <taxon>Gammaproteobacteria</taxon>
        <taxon>Enterobacterales</taxon>
        <taxon>Erwiniaceae</taxon>
        <taxon>Pantoea</taxon>
    </lineage>
</organism>